<evidence type="ECO:0000259" key="1">
    <source>
        <dbReference type="Pfam" id="PF09949"/>
    </source>
</evidence>
<dbReference type="Proteomes" id="UP000185491">
    <property type="component" value="Chromosome"/>
</dbReference>
<gene>
    <name evidence="2" type="ORF">CPHO_06505</name>
</gene>
<dbReference type="InterPro" id="IPR019236">
    <property type="entry name" value="APP1_cat"/>
</dbReference>
<protein>
    <submittedName>
        <fullName evidence="2">ABC transporter ATPase</fullName>
    </submittedName>
</protein>
<sequence length="340" mass="37422">MAIADIARKLESSANSFAAKRARNRGWVPSVTGYSGYGSMDVAHVLGRVLLEDPNRRPEETWAQRGYRQFFTIEVADIPVTVKLGATTVDSHADSQGYIDVRIEDHGLDAGWHEATIDVQGGQTVIAPVLIVSAETTVGFVSDIDDTVLVTWLPRAWTAAWNSWVRKTNNRKPVEGMSSFYQALHEKHPGAPVIYLSTGAWNTYETLTDFLASHGFPAGPMLLTDWGPTPTGLFRNGTEHKKVALRNLFLTYPGVEWILIGDDGQHDPRTYVDAAVEHPDHVRGIAIRNLSPEEQLLAHGTLAPLVEVNSSASRTNIPVIQGTNGYELEAQLEQFVNEAE</sequence>
<dbReference type="GO" id="GO:0008195">
    <property type="term" value="F:phosphatidate phosphatase activity"/>
    <property type="evidence" value="ECO:0007669"/>
    <property type="project" value="InterPro"/>
</dbReference>
<reference evidence="2 3" key="1">
    <citation type="submission" date="2014-08" db="EMBL/GenBank/DDBJ databases">
        <title>Complete genome sequence of Corynebacterium phocae M408/89/1(T)(=DSM 44612(T)), isolated from the common seal (Phoca vitulina).</title>
        <authorList>
            <person name="Ruckert C."/>
            <person name="Albersmeier A."/>
            <person name="Winkler A."/>
            <person name="Kalinowski J."/>
        </authorList>
    </citation>
    <scope>NUCLEOTIDE SEQUENCE [LARGE SCALE GENOMIC DNA]</scope>
    <source>
        <strain evidence="2 3">M408/89/1</strain>
    </source>
</reference>
<dbReference type="Pfam" id="PF09949">
    <property type="entry name" value="APP1_cat"/>
    <property type="match status" value="1"/>
</dbReference>
<evidence type="ECO:0000313" key="2">
    <source>
        <dbReference type="EMBL" id="APT92602.1"/>
    </source>
</evidence>
<feature type="domain" description="Phosphatidate phosphatase APP1 catalytic" evidence="1">
    <location>
        <begin position="138"/>
        <end position="289"/>
    </location>
</feature>
<dbReference type="OrthoDB" id="9789875at2"/>
<dbReference type="KEGG" id="cpho:CPHO_06505"/>
<accession>A0A1L7D3V0</accession>
<organism evidence="2 3">
    <name type="scientific">Corynebacterium phocae</name>
    <dbReference type="NCBI Taxonomy" id="161895"/>
    <lineage>
        <taxon>Bacteria</taxon>
        <taxon>Bacillati</taxon>
        <taxon>Actinomycetota</taxon>
        <taxon>Actinomycetes</taxon>
        <taxon>Mycobacteriales</taxon>
        <taxon>Corynebacteriaceae</taxon>
        <taxon>Corynebacterium</taxon>
    </lineage>
</organism>
<proteinExistence type="predicted"/>
<keyword evidence="3" id="KW-1185">Reference proteome</keyword>
<evidence type="ECO:0000313" key="3">
    <source>
        <dbReference type="Proteomes" id="UP000185491"/>
    </source>
</evidence>
<dbReference type="Gene3D" id="3.40.50.1000">
    <property type="entry name" value="HAD superfamily/HAD-like"/>
    <property type="match status" value="1"/>
</dbReference>
<dbReference type="STRING" id="161895.CPHO_06505"/>
<dbReference type="InterPro" id="IPR023214">
    <property type="entry name" value="HAD_sf"/>
</dbReference>
<dbReference type="RefSeq" id="WP_075734237.1">
    <property type="nucleotide sequence ID" value="NZ_CP009249.1"/>
</dbReference>
<dbReference type="InterPro" id="IPR052935">
    <property type="entry name" value="Mg2+_PAP"/>
</dbReference>
<dbReference type="AlphaFoldDB" id="A0A1L7D3V0"/>
<dbReference type="PANTHER" id="PTHR28208">
    <property type="entry name" value="PHOSPHATIDATE PHOSPHATASE APP1"/>
    <property type="match status" value="1"/>
</dbReference>
<name>A0A1L7D3V0_9CORY</name>
<dbReference type="PANTHER" id="PTHR28208:SF3">
    <property type="entry name" value="PHOSPHATIDATE PHOSPHATASE APP1"/>
    <property type="match status" value="1"/>
</dbReference>
<dbReference type="EMBL" id="CP009249">
    <property type="protein sequence ID" value="APT92602.1"/>
    <property type="molecule type" value="Genomic_DNA"/>
</dbReference>